<keyword evidence="3" id="KW-0732">Signal</keyword>
<dbReference type="RefSeq" id="WP_152892301.1">
    <property type="nucleotide sequence ID" value="NZ_WHJC01000505.1"/>
</dbReference>
<evidence type="ECO:0000313" key="5">
    <source>
        <dbReference type="Proteomes" id="UP000430345"/>
    </source>
</evidence>
<proteinExistence type="predicted"/>
<evidence type="ECO:0000256" key="3">
    <source>
        <dbReference type="SAM" id="SignalP"/>
    </source>
</evidence>
<sequence>MLKRKNLLALAMAGLLILEANTMVLAKNNDVVYKEAISLGANLTAAQKLQMLNDFGVTQKDVNDGKVSVIEITNEDIREQLGMDKSKPIPKDSVSISSSCVQVEPKGTGISVKTNHLTEVTGDMLSNALITCGITDAKVEANAPYDVTGTAALAGILKGFESSTGKELPLENREVARNEINTTKNLANSVGADKASAIVSEAKKEVVKEKPENKEAIQQIVNETVNNYNVTLKPQEEQQLVNLMEQVRKLNLNYKDIKESLNKLSNNMKDQLIKAGVTIKESGFFEKIWKEIKGFIHWLDLKFNGEEYEDGSDTADTADVTPVDTGEVENQSMSYSSENNKENSTLPLKNSK</sequence>
<feature type="coiled-coil region" evidence="1">
    <location>
        <begin position="233"/>
        <end position="274"/>
    </location>
</feature>
<dbReference type="EMBL" id="WHJC01000505">
    <property type="protein sequence ID" value="MPQ45212.1"/>
    <property type="molecule type" value="Genomic_DNA"/>
</dbReference>
<keyword evidence="1" id="KW-0175">Coiled coil</keyword>
<protein>
    <submittedName>
        <fullName evidence="4">DUF1002 domain-containing protein</fullName>
    </submittedName>
</protein>
<evidence type="ECO:0000313" key="4">
    <source>
        <dbReference type="EMBL" id="MPQ45212.1"/>
    </source>
</evidence>
<reference evidence="4 5" key="1">
    <citation type="submission" date="2019-10" db="EMBL/GenBank/DDBJ databases">
        <title>The Genome Sequence of Clostridium tarantellae Isolated from Fish Brain.</title>
        <authorList>
            <person name="Bano L."/>
            <person name="Kiel M."/>
            <person name="Sales G."/>
            <person name="Doxey A.C."/>
            <person name="Mansfield M.J."/>
            <person name="Schiavone M."/>
            <person name="Rossetto O."/>
            <person name="Pirazzini M."/>
            <person name="Dobrindt U."/>
            <person name="Montecucco C."/>
        </authorList>
    </citation>
    <scope>NUCLEOTIDE SEQUENCE [LARGE SCALE GENOMIC DNA]</scope>
    <source>
        <strain evidence="4 5">DSM 3997</strain>
    </source>
</reference>
<evidence type="ECO:0000256" key="1">
    <source>
        <dbReference type="SAM" id="Coils"/>
    </source>
</evidence>
<gene>
    <name evidence="4" type="ORF">GBZ86_15965</name>
</gene>
<dbReference type="OrthoDB" id="9810153at2"/>
<dbReference type="AlphaFoldDB" id="A0A6I1MST6"/>
<keyword evidence="5" id="KW-1185">Reference proteome</keyword>
<name>A0A6I1MST6_9CLOT</name>
<organism evidence="4 5">
    <name type="scientific">Clostridium tarantellae</name>
    <dbReference type="NCBI Taxonomy" id="39493"/>
    <lineage>
        <taxon>Bacteria</taxon>
        <taxon>Bacillati</taxon>
        <taxon>Bacillota</taxon>
        <taxon>Clostridia</taxon>
        <taxon>Eubacteriales</taxon>
        <taxon>Clostridiaceae</taxon>
        <taxon>Clostridium</taxon>
    </lineage>
</organism>
<dbReference type="Proteomes" id="UP000430345">
    <property type="component" value="Unassembled WGS sequence"/>
</dbReference>
<dbReference type="Pfam" id="PF06207">
    <property type="entry name" value="DUF1002"/>
    <property type="match status" value="1"/>
</dbReference>
<feature type="region of interest" description="Disordered" evidence="2">
    <location>
        <begin position="309"/>
        <end position="352"/>
    </location>
</feature>
<dbReference type="InterPro" id="IPR009343">
    <property type="entry name" value="DUF1002"/>
</dbReference>
<feature type="compositionally biased region" description="Polar residues" evidence="2">
    <location>
        <begin position="328"/>
        <end position="352"/>
    </location>
</feature>
<feature type="chain" id="PRO_5026188314" evidence="3">
    <location>
        <begin position="27"/>
        <end position="352"/>
    </location>
</feature>
<comment type="caution">
    <text evidence="4">The sequence shown here is derived from an EMBL/GenBank/DDBJ whole genome shotgun (WGS) entry which is preliminary data.</text>
</comment>
<feature type="compositionally biased region" description="Low complexity" evidence="2">
    <location>
        <begin position="314"/>
        <end position="325"/>
    </location>
</feature>
<feature type="signal peptide" evidence="3">
    <location>
        <begin position="1"/>
        <end position="26"/>
    </location>
</feature>
<accession>A0A6I1MST6</accession>
<evidence type="ECO:0000256" key="2">
    <source>
        <dbReference type="SAM" id="MobiDB-lite"/>
    </source>
</evidence>